<comment type="caution">
    <text evidence="2">The sequence shown here is derived from an EMBL/GenBank/DDBJ whole genome shotgun (WGS) entry which is preliminary data.</text>
</comment>
<evidence type="ECO:0000256" key="1">
    <source>
        <dbReference type="SAM" id="MobiDB-lite"/>
    </source>
</evidence>
<feature type="region of interest" description="Disordered" evidence="1">
    <location>
        <begin position="1"/>
        <end position="28"/>
    </location>
</feature>
<dbReference type="EMBL" id="MU807493">
    <property type="protein sequence ID" value="KAJ3831413.1"/>
    <property type="molecule type" value="Genomic_DNA"/>
</dbReference>
<keyword evidence="3" id="KW-1185">Reference proteome</keyword>
<proteinExistence type="predicted"/>
<name>A0AA38NVI3_9AGAR</name>
<accession>A0AA38NVI3</accession>
<feature type="region of interest" description="Disordered" evidence="1">
    <location>
        <begin position="296"/>
        <end position="375"/>
    </location>
</feature>
<feature type="compositionally biased region" description="Acidic residues" evidence="1">
    <location>
        <begin position="802"/>
        <end position="817"/>
    </location>
</feature>
<evidence type="ECO:0000313" key="3">
    <source>
        <dbReference type="Proteomes" id="UP001163846"/>
    </source>
</evidence>
<reference evidence="2" key="1">
    <citation type="submission" date="2022-08" db="EMBL/GenBank/DDBJ databases">
        <authorList>
            <consortium name="DOE Joint Genome Institute"/>
            <person name="Min B."/>
            <person name="Riley R."/>
            <person name="Sierra-Patev S."/>
            <person name="Naranjo-Ortiz M."/>
            <person name="Looney B."/>
            <person name="Konkel Z."/>
            <person name="Slot J.C."/>
            <person name="Sakamoto Y."/>
            <person name="Steenwyk J.L."/>
            <person name="Rokas A."/>
            <person name="Carro J."/>
            <person name="Camarero S."/>
            <person name="Ferreira P."/>
            <person name="Molpeceres G."/>
            <person name="Ruiz-Duenas F.J."/>
            <person name="Serrano A."/>
            <person name="Henrissat B."/>
            <person name="Drula E."/>
            <person name="Hughes K.W."/>
            <person name="Mata J.L."/>
            <person name="Ishikawa N.K."/>
            <person name="Vargas-Isla R."/>
            <person name="Ushijima S."/>
            <person name="Smith C.A."/>
            <person name="Ahrendt S."/>
            <person name="Andreopoulos W."/>
            <person name="He G."/>
            <person name="Labutti K."/>
            <person name="Lipzen A."/>
            <person name="Ng V."/>
            <person name="Sandor L."/>
            <person name="Barry K."/>
            <person name="Martinez A.T."/>
            <person name="Xiao Y."/>
            <person name="Gibbons J.G."/>
            <person name="Terashima K."/>
            <person name="Hibbett D.S."/>
            <person name="Grigoriev I.V."/>
        </authorList>
    </citation>
    <scope>NUCLEOTIDE SEQUENCE</scope>
    <source>
        <strain evidence="2">TFB9207</strain>
    </source>
</reference>
<protein>
    <submittedName>
        <fullName evidence="2">Uncharacterized protein</fullName>
    </submittedName>
</protein>
<feature type="compositionally biased region" description="Acidic residues" evidence="1">
    <location>
        <begin position="772"/>
        <end position="787"/>
    </location>
</feature>
<feature type="compositionally biased region" description="Low complexity" evidence="1">
    <location>
        <begin position="1"/>
        <end position="18"/>
    </location>
</feature>
<gene>
    <name evidence="2" type="ORF">F5878DRAFT_667581</name>
</gene>
<sequence>MASSSKPSSSKRPVPKISTADATPLPRKKLSVRPVDSLNFDLLHQVSFDKRLRELGKPPNAVDSLFLPASAEECSVLVNRWKHLPNTASPAFSLRRYTHPDEVSFREVLEQDTDNSRPDTFYPALLTTFCSTFSHGAVSTAEGFQLYQALAFLQRKFARLIKGHLSKQEIHRRLLDLTALRNFSDSLEYYQLYWHGRQNCPLAAVVLVLLICEFCEEHLSGEEYASRVYDQKARDGPGMSMKTRERLLEDIPDSYELETLALPIPLDPSTREGQLLLTVTGRGSPVDKIVHPHTRKVVAPDPSFQPPPGPGKPAVSTSPPKARLRPPSPDFDEASEDNVPASLPKPRRGVRNFPVTPSVAEEDTGDELNPTDVFKTPASPDVLVLRPSIARAAKTNPKIPEALRKVPTPVPSTKRGHSPAEAKLVPPVAESSCQKASSTIAPPEDPSALQDEEPFLIQEGDPAYHHGDDTKVTAHSRFLTNPRFQPKTPFSQLISNARENNKRGSKIPFLRAPKWKVTDELRDFGAFANIGDTTFSLQGLSRFGYASSRFLWPSNNKTLPSPESLYSTNNCLTCTSRGEVCESTACLWTTIGIAFALSMTTSKVIPMVGYAASLEQYAVALDHITKLQASFAPLFHDAQQALLHGMQKVRSTGFDLNVVLSRWAEDNPDLPLDYDTLTWLATLFGWDSSCNLVDYLATAEDRARLEAFMHDSLPSPADPVAPATLPAVSSSLLDAPEPPESPRLSRRRPAAATPSNFFSDHEFHTPLPESTIVDDEGENEAENDEKAEEVSRVSAGRSLLTEYEDESDEDGEPDVETIEPHASEVPNSVKNRK</sequence>
<dbReference type="Proteomes" id="UP001163846">
    <property type="component" value="Unassembled WGS sequence"/>
</dbReference>
<organism evidence="2 3">
    <name type="scientific">Lentinula raphanica</name>
    <dbReference type="NCBI Taxonomy" id="153919"/>
    <lineage>
        <taxon>Eukaryota</taxon>
        <taxon>Fungi</taxon>
        <taxon>Dikarya</taxon>
        <taxon>Basidiomycota</taxon>
        <taxon>Agaricomycotina</taxon>
        <taxon>Agaricomycetes</taxon>
        <taxon>Agaricomycetidae</taxon>
        <taxon>Agaricales</taxon>
        <taxon>Marasmiineae</taxon>
        <taxon>Omphalotaceae</taxon>
        <taxon>Lentinula</taxon>
    </lineage>
</organism>
<dbReference type="AlphaFoldDB" id="A0AA38NVI3"/>
<feature type="region of interest" description="Disordered" evidence="1">
    <location>
        <begin position="403"/>
        <end position="427"/>
    </location>
</feature>
<feature type="region of interest" description="Disordered" evidence="1">
    <location>
        <begin position="730"/>
        <end position="833"/>
    </location>
</feature>
<evidence type="ECO:0000313" key="2">
    <source>
        <dbReference type="EMBL" id="KAJ3831413.1"/>
    </source>
</evidence>